<proteinExistence type="predicted"/>
<evidence type="ECO:0000313" key="2">
    <source>
        <dbReference type="Proteomes" id="UP000807504"/>
    </source>
</evidence>
<dbReference type="AlphaFoldDB" id="A0A8T0EFJ6"/>
<protein>
    <recommendedName>
        <fullName evidence="3">Peptidase aspartic putative domain-containing protein</fullName>
    </recommendedName>
</protein>
<keyword evidence="2" id="KW-1185">Reference proteome</keyword>
<reference evidence="1" key="2">
    <citation type="submission" date="2020-06" db="EMBL/GenBank/DDBJ databases">
        <authorList>
            <person name="Sheffer M."/>
        </authorList>
    </citation>
    <scope>NUCLEOTIDE SEQUENCE</scope>
</reference>
<accession>A0A8T0EFJ6</accession>
<name>A0A8T0EFJ6_ARGBR</name>
<evidence type="ECO:0000313" key="1">
    <source>
        <dbReference type="EMBL" id="KAF8770188.1"/>
    </source>
</evidence>
<organism evidence="1 2">
    <name type="scientific">Argiope bruennichi</name>
    <name type="common">Wasp spider</name>
    <name type="synonym">Aranea bruennichi</name>
    <dbReference type="NCBI Taxonomy" id="94029"/>
    <lineage>
        <taxon>Eukaryota</taxon>
        <taxon>Metazoa</taxon>
        <taxon>Ecdysozoa</taxon>
        <taxon>Arthropoda</taxon>
        <taxon>Chelicerata</taxon>
        <taxon>Arachnida</taxon>
        <taxon>Araneae</taxon>
        <taxon>Araneomorphae</taxon>
        <taxon>Entelegynae</taxon>
        <taxon>Araneoidea</taxon>
        <taxon>Araneidae</taxon>
        <taxon>Argiope</taxon>
    </lineage>
</organism>
<dbReference type="EMBL" id="JABXBU010002228">
    <property type="protein sequence ID" value="KAF8770188.1"/>
    <property type="molecule type" value="Genomic_DNA"/>
</dbReference>
<dbReference type="Proteomes" id="UP000807504">
    <property type="component" value="Unassembled WGS sequence"/>
</dbReference>
<gene>
    <name evidence="1" type="ORF">HNY73_017750</name>
</gene>
<sequence length="154" mass="17295">MDVDRLQCVNIQCENIAFDAIIDSRVQISVVSAKVVKDVPTEGEGKIDIVSAFGEKEKENSDFGLTPNATLDVSEMKIPKFIELSDSIIFQFFEAKAIHALLNAGVFFRIMKAIVYRVNKELLFRETEFGWIASGRLEEAKTNDVFTIVVSSQR</sequence>
<evidence type="ECO:0008006" key="3">
    <source>
        <dbReference type="Google" id="ProtNLM"/>
    </source>
</evidence>
<comment type="caution">
    <text evidence="1">The sequence shown here is derived from an EMBL/GenBank/DDBJ whole genome shotgun (WGS) entry which is preliminary data.</text>
</comment>
<reference evidence="1" key="1">
    <citation type="journal article" date="2020" name="bioRxiv">
        <title>Chromosome-level reference genome of the European wasp spider Argiope bruennichi: a resource for studies on range expansion and evolutionary adaptation.</title>
        <authorList>
            <person name="Sheffer M.M."/>
            <person name="Hoppe A."/>
            <person name="Krehenwinkel H."/>
            <person name="Uhl G."/>
            <person name="Kuss A.W."/>
            <person name="Jensen L."/>
            <person name="Jensen C."/>
            <person name="Gillespie R.G."/>
            <person name="Hoff K.J."/>
            <person name="Prost S."/>
        </authorList>
    </citation>
    <scope>NUCLEOTIDE SEQUENCE</scope>
</reference>